<dbReference type="InterPro" id="IPR035963">
    <property type="entry name" value="FERM_2"/>
</dbReference>
<dbReference type="CDD" id="cd01765">
    <property type="entry name" value="FERM_F0_F1"/>
    <property type="match status" value="1"/>
</dbReference>
<dbReference type="PANTHER" id="PTHR23280">
    <property type="entry name" value="4.1 G PROTEIN"/>
    <property type="match status" value="1"/>
</dbReference>
<comment type="caution">
    <text evidence="2">The sequence shown here is derived from an EMBL/GenBank/DDBJ whole genome shotgun (WGS) entry which is preliminary data.</text>
</comment>
<accession>A0A8E0RUF2</accession>
<dbReference type="PROSITE" id="PS50057">
    <property type="entry name" value="FERM_3"/>
    <property type="match status" value="1"/>
</dbReference>
<dbReference type="InterPro" id="IPR019748">
    <property type="entry name" value="FERM_central"/>
</dbReference>
<proteinExistence type="predicted"/>
<protein>
    <submittedName>
        <fullName evidence="2">FERM domain-containing protein 5</fullName>
    </submittedName>
</protein>
<dbReference type="SMART" id="SM00295">
    <property type="entry name" value="B41"/>
    <property type="match status" value="1"/>
</dbReference>
<dbReference type="SUPFAM" id="SSF54236">
    <property type="entry name" value="Ubiquitin-like"/>
    <property type="match status" value="1"/>
</dbReference>
<evidence type="ECO:0000313" key="2">
    <source>
        <dbReference type="EMBL" id="KAA0190714.1"/>
    </source>
</evidence>
<dbReference type="SMART" id="SM01196">
    <property type="entry name" value="FERM_C"/>
    <property type="match status" value="1"/>
</dbReference>
<dbReference type="EMBL" id="LUCM01006830">
    <property type="protein sequence ID" value="KAA0190714.1"/>
    <property type="molecule type" value="Genomic_DNA"/>
</dbReference>
<dbReference type="InterPro" id="IPR018980">
    <property type="entry name" value="FERM_PH-like_C"/>
</dbReference>
<dbReference type="InterPro" id="IPR000299">
    <property type="entry name" value="FERM_domain"/>
</dbReference>
<sequence>MDSIVYFGIRYRDNEDVEQWLDLNSRVYKQIKDLRHHTLSLRVTFYPPNPLEEFKSPESKHMFYLQLRRDFHMGRLRIDPNDAYQMAAYAVQADHNLKTIPDGFDVVNIPGGLRVLPSLSRDAVARIRSKLETSLWMSDEEAKDKFIQAACESETYGMEPFQVMDQLGSGLCIGFNYMGISAFKNGQRTNVFPWETIMKMQRSGKHFVIVLPRRTRDVILGFKCKSTAEATLIWRRAVNCKYFSRESVQKLLYPNDEWVDENEHSNHSTNSKMRPTRKVDIELQSNSSQSSNEEVKPDVLRARPPIVTSKPPNPHFLAVPRHSLASPDSVSLLTSRNSLAAPRDRFGGSMDLRSKEVDTEPHVIESCNSTAEPLYIITRSSINLSE</sequence>
<evidence type="ECO:0000313" key="3">
    <source>
        <dbReference type="Proteomes" id="UP000728185"/>
    </source>
</evidence>
<dbReference type="Pfam" id="PF09380">
    <property type="entry name" value="FERM_C"/>
    <property type="match status" value="1"/>
</dbReference>
<dbReference type="OrthoDB" id="6235974at2759"/>
<dbReference type="InterPro" id="IPR014352">
    <property type="entry name" value="FERM/acyl-CoA-bd_prot_sf"/>
</dbReference>
<dbReference type="SUPFAM" id="SSF47031">
    <property type="entry name" value="Second domain of FERM"/>
    <property type="match status" value="1"/>
</dbReference>
<dbReference type="Gene3D" id="1.20.80.10">
    <property type="match status" value="1"/>
</dbReference>
<feature type="domain" description="FERM" evidence="1">
    <location>
        <begin position="1"/>
        <end position="248"/>
    </location>
</feature>
<dbReference type="InterPro" id="IPR019749">
    <property type="entry name" value="Band_41_domain"/>
</dbReference>
<dbReference type="InterPro" id="IPR029071">
    <property type="entry name" value="Ubiquitin-like_domsf"/>
</dbReference>
<organism evidence="2 3">
    <name type="scientific">Fasciolopsis buskii</name>
    <dbReference type="NCBI Taxonomy" id="27845"/>
    <lineage>
        <taxon>Eukaryota</taxon>
        <taxon>Metazoa</taxon>
        <taxon>Spiralia</taxon>
        <taxon>Lophotrochozoa</taxon>
        <taxon>Platyhelminthes</taxon>
        <taxon>Trematoda</taxon>
        <taxon>Digenea</taxon>
        <taxon>Plagiorchiida</taxon>
        <taxon>Echinostomata</taxon>
        <taxon>Echinostomatoidea</taxon>
        <taxon>Fasciolidae</taxon>
        <taxon>Fasciolopsis</taxon>
    </lineage>
</organism>
<gene>
    <name evidence="2" type="ORF">FBUS_04014</name>
</gene>
<dbReference type="AlphaFoldDB" id="A0A8E0RUF2"/>
<dbReference type="GO" id="GO:0031032">
    <property type="term" value="P:actomyosin structure organization"/>
    <property type="evidence" value="ECO:0007669"/>
    <property type="project" value="TreeGrafter"/>
</dbReference>
<evidence type="ECO:0000259" key="1">
    <source>
        <dbReference type="PROSITE" id="PS50057"/>
    </source>
</evidence>
<dbReference type="InterPro" id="IPR011993">
    <property type="entry name" value="PH-like_dom_sf"/>
</dbReference>
<dbReference type="Gene3D" id="2.30.29.30">
    <property type="entry name" value="Pleckstrin-homology domain (PH domain)/Phosphotyrosine-binding domain (PTB)"/>
    <property type="match status" value="1"/>
</dbReference>
<dbReference type="Gene3D" id="3.10.20.90">
    <property type="entry name" value="Phosphatidylinositol 3-kinase Catalytic Subunit, Chain A, domain 1"/>
    <property type="match status" value="1"/>
</dbReference>
<dbReference type="SUPFAM" id="SSF50729">
    <property type="entry name" value="PH domain-like"/>
    <property type="match status" value="1"/>
</dbReference>
<dbReference type="PANTHER" id="PTHR23280:SF21">
    <property type="entry name" value="PROTEIN 4.1 HOMOLOG"/>
    <property type="match status" value="1"/>
</dbReference>
<reference evidence="2" key="1">
    <citation type="submission" date="2019-05" db="EMBL/GenBank/DDBJ databases">
        <title>Annotation for the trematode Fasciolopsis buski.</title>
        <authorList>
            <person name="Choi Y.-J."/>
        </authorList>
    </citation>
    <scope>NUCLEOTIDE SEQUENCE</scope>
    <source>
        <strain evidence="2">HT</strain>
        <tissue evidence="2">Whole worm</tissue>
    </source>
</reference>
<dbReference type="Pfam" id="PF00373">
    <property type="entry name" value="FERM_M"/>
    <property type="match status" value="1"/>
</dbReference>
<dbReference type="CDD" id="cd14473">
    <property type="entry name" value="FERM_B-lobe"/>
    <property type="match status" value="1"/>
</dbReference>
<dbReference type="GO" id="GO:0005856">
    <property type="term" value="C:cytoskeleton"/>
    <property type="evidence" value="ECO:0007669"/>
    <property type="project" value="TreeGrafter"/>
</dbReference>
<keyword evidence="3" id="KW-1185">Reference proteome</keyword>
<name>A0A8E0RUF2_9TREM</name>
<dbReference type="Proteomes" id="UP000728185">
    <property type="component" value="Unassembled WGS sequence"/>
</dbReference>